<dbReference type="OrthoDB" id="3680624at2"/>
<dbReference type="AlphaFoldDB" id="A0A1E7N1Q6"/>
<evidence type="ECO:0000256" key="1">
    <source>
        <dbReference type="SAM" id="MobiDB-lite"/>
    </source>
</evidence>
<keyword evidence="4" id="KW-1185">Reference proteome</keyword>
<feature type="region of interest" description="Disordered" evidence="1">
    <location>
        <begin position="173"/>
        <end position="194"/>
    </location>
</feature>
<dbReference type="RefSeq" id="WP_030554759.1">
    <property type="nucleotide sequence ID" value="NZ_BMUB01000026.1"/>
</dbReference>
<dbReference type="Proteomes" id="UP000610124">
    <property type="component" value="Unassembled WGS sequence"/>
</dbReference>
<accession>A0A1E7N1Q6</accession>
<sequence>MIPAGRIPADDKRAAELFGLSLSRYRTVQPWKKFPPSVKYLQSPAAKVRVYDLEQLKIQVINMMVEEGAKQENPLLPRDPEILLPQKAGEVPQLKPGVTLQENDLLDRYEAYAAIPEKDRPAWSTWLRLIAPPSGGATTAGPETDDEFDIAGARYWRYRTLMDWNAKRIPQHATGHGHGRPAGPETPGIRQPRRDFIERVEKTRRLLADDPNRTNAELALALGVKSERTVERILAFLEEERAGGNQQED</sequence>
<name>A0A1E7N1Q6_KITAU</name>
<reference evidence="4" key="3">
    <citation type="submission" date="2016-08" db="EMBL/GenBank/DDBJ databases">
        <title>Sequencing, assembly and comparative genomics of S. aureofaciens ATCC 10762.</title>
        <authorList>
            <person name="Gradnigo J.S."/>
            <person name="Johnson N."/>
            <person name="Somerville G.A."/>
        </authorList>
    </citation>
    <scope>NUCLEOTIDE SEQUENCE [LARGE SCALE GENOMIC DNA]</scope>
    <source>
        <strain evidence="4">ATCC 10762 / DSM 40127 / CCM 3239 / JCM 4008 / LMG 5968 / NBRC 12843 / NCIMB 8234 / A-377</strain>
    </source>
</reference>
<evidence type="ECO:0000313" key="4">
    <source>
        <dbReference type="Proteomes" id="UP000037395"/>
    </source>
</evidence>
<dbReference type="KEGG" id="kau:B6264_26835"/>
<evidence type="ECO:0000313" key="2">
    <source>
        <dbReference type="EMBL" id="GGV01599.1"/>
    </source>
</evidence>
<evidence type="ECO:0000313" key="3">
    <source>
        <dbReference type="EMBL" id="OEV34617.1"/>
    </source>
</evidence>
<dbReference type="GeneID" id="97489432"/>
<organism evidence="3 4">
    <name type="scientific">Kitasatospora aureofaciens</name>
    <name type="common">Streptomyces aureofaciens</name>
    <dbReference type="NCBI Taxonomy" id="1894"/>
    <lineage>
        <taxon>Bacteria</taxon>
        <taxon>Bacillati</taxon>
        <taxon>Actinomycetota</taxon>
        <taxon>Actinomycetes</taxon>
        <taxon>Kitasatosporales</taxon>
        <taxon>Streptomycetaceae</taxon>
        <taxon>Kitasatospora</taxon>
    </lineage>
</organism>
<reference evidence="2" key="5">
    <citation type="submission" date="2020-09" db="EMBL/GenBank/DDBJ databases">
        <authorList>
            <person name="Sun Q."/>
            <person name="Ohkuma M."/>
        </authorList>
    </citation>
    <scope>NUCLEOTIDE SEQUENCE</scope>
    <source>
        <strain evidence="2">JCM 4434</strain>
    </source>
</reference>
<protein>
    <submittedName>
        <fullName evidence="3">Uncharacterized protein</fullName>
    </submittedName>
</protein>
<reference evidence="3 4" key="2">
    <citation type="submission" date="2014-07" db="EMBL/GenBank/DDBJ databases">
        <authorList>
            <person name="Zhang J.E."/>
            <person name="Yang H."/>
            <person name="Guo J."/>
            <person name="Deng Z."/>
            <person name="Luo H."/>
            <person name="Luo M."/>
            <person name="Zhao B."/>
        </authorList>
    </citation>
    <scope>NUCLEOTIDE SEQUENCE [LARGE SCALE GENOMIC DNA]</scope>
    <source>
        <strain evidence="3">ATCC 10762</strain>
        <strain evidence="4">ATCC 10762 / DSM 40127 / CCM 3239 / JCM 4008 / LMG 5968 / NBRC 12843 / NCIMB 8234 / A-377</strain>
    </source>
</reference>
<dbReference type="Proteomes" id="UP000037395">
    <property type="component" value="Unassembled WGS sequence"/>
</dbReference>
<reference evidence="3" key="4">
    <citation type="submission" date="2016-08" db="EMBL/GenBank/DDBJ databases">
        <title>Sequencing, Assembly and Comparative Genomics of S. aureofaciens ATCC 10762.</title>
        <authorList>
            <person name="Gradnigo J.S."/>
            <person name="Johnson N."/>
            <person name="Somerville G.A."/>
        </authorList>
    </citation>
    <scope>NUCLEOTIDE SEQUENCE [LARGE SCALE GENOMIC DNA]</scope>
    <source>
        <strain evidence="3">ATCC 10762</strain>
    </source>
</reference>
<gene>
    <name evidence="2" type="ORF">GCM10010502_65190</name>
    <name evidence="3" type="ORF">HS99_0008955</name>
</gene>
<dbReference type="EMBL" id="JPRF03000043">
    <property type="protein sequence ID" value="OEV34617.1"/>
    <property type="molecule type" value="Genomic_DNA"/>
</dbReference>
<comment type="caution">
    <text evidence="3">The sequence shown here is derived from an EMBL/GenBank/DDBJ whole genome shotgun (WGS) entry which is preliminary data.</text>
</comment>
<dbReference type="EMBL" id="BMUB01000026">
    <property type="protein sequence ID" value="GGV01599.1"/>
    <property type="molecule type" value="Genomic_DNA"/>
</dbReference>
<proteinExistence type="predicted"/>
<accession>A0A8H9HZW5</accession>
<reference evidence="2" key="1">
    <citation type="journal article" date="2014" name="Int. J. Syst. Evol. Microbiol.">
        <title>Complete genome sequence of Corynebacterium casei LMG S-19264T (=DSM 44701T), isolated from a smear-ripened cheese.</title>
        <authorList>
            <consortium name="US DOE Joint Genome Institute (JGI-PGF)"/>
            <person name="Walter F."/>
            <person name="Albersmeier A."/>
            <person name="Kalinowski J."/>
            <person name="Ruckert C."/>
        </authorList>
    </citation>
    <scope>NUCLEOTIDE SEQUENCE</scope>
    <source>
        <strain evidence="2">JCM 4434</strain>
    </source>
</reference>